<dbReference type="Pfam" id="PF13181">
    <property type="entry name" value="TPR_8"/>
    <property type="match status" value="1"/>
</dbReference>
<proteinExistence type="predicted"/>
<evidence type="ECO:0000313" key="5">
    <source>
        <dbReference type="Proteomes" id="UP000663828"/>
    </source>
</evidence>
<gene>
    <name evidence="4" type="ORF">XAT740_LOCUS15801</name>
</gene>
<feature type="repeat" description="TPR" evidence="3">
    <location>
        <begin position="461"/>
        <end position="494"/>
    </location>
</feature>
<keyword evidence="5" id="KW-1185">Reference proteome</keyword>
<dbReference type="Gene3D" id="3.90.176.10">
    <property type="entry name" value="Toxin ADP-ribosyltransferase, Chain A, domain 1"/>
    <property type="match status" value="1"/>
</dbReference>
<dbReference type="SUPFAM" id="SSF48452">
    <property type="entry name" value="TPR-like"/>
    <property type="match status" value="1"/>
</dbReference>
<dbReference type="AlphaFoldDB" id="A0A814KJ92"/>
<feature type="repeat" description="TPR" evidence="3">
    <location>
        <begin position="587"/>
        <end position="620"/>
    </location>
</feature>
<accession>A0A814KJ92</accession>
<name>A0A814KJ92_ADIRI</name>
<evidence type="ECO:0000256" key="3">
    <source>
        <dbReference type="PROSITE-ProRule" id="PRU00339"/>
    </source>
</evidence>
<dbReference type="PROSITE" id="PS50005">
    <property type="entry name" value="TPR"/>
    <property type="match status" value="5"/>
</dbReference>
<comment type="caution">
    <text evidence="4">The sequence shown here is derived from an EMBL/GenBank/DDBJ whole genome shotgun (WGS) entry which is preliminary data.</text>
</comment>
<feature type="repeat" description="TPR" evidence="3">
    <location>
        <begin position="424"/>
        <end position="457"/>
    </location>
</feature>
<dbReference type="InterPro" id="IPR019734">
    <property type="entry name" value="TPR_rpt"/>
</dbReference>
<dbReference type="SMART" id="SM00028">
    <property type="entry name" value="TPR"/>
    <property type="match status" value="5"/>
</dbReference>
<evidence type="ECO:0000256" key="1">
    <source>
        <dbReference type="ARBA" id="ARBA00022737"/>
    </source>
</evidence>
<dbReference type="PROSITE" id="PS50293">
    <property type="entry name" value="TPR_REGION"/>
    <property type="match status" value="1"/>
</dbReference>
<organism evidence="4 5">
    <name type="scientific">Adineta ricciae</name>
    <name type="common">Rotifer</name>
    <dbReference type="NCBI Taxonomy" id="249248"/>
    <lineage>
        <taxon>Eukaryota</taxon>
        <taxon>Metazoa</taxon>
        <taxon>Spiralia</taxon>
        <taxon>Gnathifera</taxon>
        <taxon>Rotifera</taxon>
        <taxon>Eurotatoria</taxon>
        <taxon>Bdelloidea</taxon>
        <taxon>Adinetida</taxon>
        <taxon>Adinetidae</taxon>
        <taxon>Adineta</taxon>
    </lineage>
</organism>
<keyword evidence="1" id="KW-0677">Repeat</keyword>
<evidence type="ECO:0000256" key="2">
    <source>
        <dbReference type="ARBA" id="ARBA00022803"/>
    </source>
</evidence>
<dbReference type="Gene3D" id="1.25.40.10">
    <property type="entry name" value="Tetratricopeptide repeat domain"/>
    <property type="match status" value="2"/>
</dbReference>
<dbReference type="EMBL" id="CAJNOR010000989">
    <property type="protein sequence ID" value="CAF1051582.1"/>
    <property type="molecule type" value="Genomic_DNA"/>
</dbReference>
<dbReference type="Pfam" id="PF13424">
    <property type="entry name" value="TPR_12"/>
    <property type="match status" value="2"/>
</dbReference>
<feature type="repeat" description="TPR" evidence="3">
    <location>
        <begin position="545"/>
        <end position="578"/>
    </location>
</feature>
<sequence>MNIKPTTSMCSKNSNDIEIVRESGASSIKATGYQRFDLHKNHLIWLDESICDDNEDCYYTTAHLRSIACDLKSYSNVDECVLFIETMKDRKVYIIISGSLGQKVVPQIHDMSQIDTIFIFCGIEQRHKEWTREWSKVKGIFTEIMPICKSLKLATQRRQQNAISMSFIMSDEQTNQLNLNFIDTCMLKVVLATIPFGDADVLDYVNYCRDLFVDNEEELNNVEQVKCKYRQETAIWWYSRRNFLYYMLNHGIRLLDCDTLVRMGFLINDLHRQIEQLHKDQKSKEIFTVYHGQGLSKKEFKQLNKSKGGLMSFNSFLFTSKVREVSLRFARDNANDPDLIGILFVMKIIPKHSSAIFASIGDINTVSDEDEVIFSMHSVFRIEEIKAIDENETLFEVSLTLTDDKDLEFSRIMKCVQTESYQGSTGWFRLGLLLTDMGQMDKAEEIYKRLIDQETEESKKASIYHQLGWNKYNQKNYPEAILYYRKALEILEKILQPHHPKLATSYNNIGIVYGQLGDYSNARLSHEKALAIWKRTLLADDPSFGAYHNNIGLMYYNMGDYPNALSSYKKASDIWERSLPKDHPDRAMSYNNIGLSYENMGKYRKARSYYERAIKTVERSLPSNHPWTKQWKIDLERVKAKT</sequence>
<dbReference type="InterPro" id="IPR011990">
    <property type="entry name" value="TPR-like_helical_dom_sf"/>
</dbReference>
<feature type="repeat" description="TPR" evidence="3">
    <location>
        <begin position="503"/>
        <end position="536"/>
    </location>
</feature>
<keyword evidence="2 3" id="KW-0802">TPR repeat</keyword>
<dbReference type="SUPFAM" id="SSF56399">
    <property type="entry name" value="ADP-ribosylation"/>
    <property type="match status" value="1"/>
</dbReference>
<dbReference type="PANTHER" id="PTHR45641:SF19">
    <property type="entry name" value="NEPHROCYSTIN-3"/>
    <property type="match status" value="1"/>
</dbReference>
<evidence type="ECO:0000313" key="4">
    <source>
        <dbReference type="EMBL" id="CAF1051582.1"/>
    </source>
</evidence>
<dbReference type="PANTHER" id="PTHR45641">
    <property type="entry name" value="TETRATRICOPEPTIDE REPEAT PROTEIN (AFU_ORTHOLOGUE AFUA_6G03870)"/>
    <property type="match status" value="1"/>
</dbReference>
<reference evidence="4" key="1">
    <citation type="submission" date="2021-02" db="EMBL/GenBank/DDBJ databases">
        <authorList>
            <person name="Nowell W R."/>
        </authorList>
    </citation>
    <scope>NUCLEOTIDE SEQUENCE</scope>
</reference>
<protein>
    <submittedName>
        <fullName evidence="4">Uncharacterized protein</fullName>
    </submittedName>
</protein>
<dbReference type="Proteomes" id="UP000663828">
    <property type="component" value="Unassembled WGS sequence"/>
</dbReference>